<accession>A0A7S1KPR0</accession>
<gene>
    <name evidence="2" type="ORF">PCOS0759_LOCUS4379</name>
</gene>
<organism evidence="2">
    <name type="scientific">Percolomonas cosmopolitus</name>
    <dbReference type="NCBI Taxonomy" id="63605"/>
    <lineage>
        <taxon>Eukaryota</taxon>
        <taxon>Discoba</taxon>
        <taxon>Heterolobosea</taxon>
        <taxon>Tetramitia</taxon>
        <taxon>Eutetramitia</taxon>
        <taxon>Percolomonadidae</taxon>
        <taxon>Percolomonas</taxon>
    </lineage>
</organism>
<feature type="domain" description="AB hydrolase-1" evidence="1">
    <location>
        <begin position="114"/>
        <end position="241"/>
    </location>
</feature>
<dbReference type="InterPro" id="IPR029058">
    <property type="entry name" value="AB_hydrolase_fold"/>
</dbReference>
<dbReference type="InterPro" id="IPR050228">
    <property type="entry name" value="Carboxylesterase_BioH"/>
</dbReference>
<dbReference type="InterPro" id="IPR000073">
    <property type="entry name" value="AB_hydrolase_1"/>
</dbReference>
<dbReference type="AlphaFoldDB" id="A0A7S1KPR0"/>
<dbReference type="PANTHER" id="PTHR43194:SF2">
    <property type="entry name" value="PEROXISOMAL MEMBRANE PROTEIN LPX1"/>
    <property type="match status" value="1"/>
</dbReference>
<dbReference type="SUPFAM" id="SSF53474">
    <property type="entry name" value="alpha/beta-Hydrolases"/>
    <property type="match status" value="1"/>
</dbReference>
<dbReference type="PANTHER" id="PTHR43194">
    <property type="entry name" value="HYDROLASE ALPHA/BETA FOLD FAMILY"/>
    <property type="match status" value="1"/>
</dbReference>
<proteinExistence type="predicted"/>
<dbReference type="PRINTS" id="PR00412">
    <property type="entry name" value="EPOXHYDRLASE"/>
</dbReference>
<name>A0A7S1KPR0_9EUKA</name>
<dbReference type="GO" id="GO:0003824">
    <property type="term" value="F:catalytic activity"/>
    <property type="evidence" value="ECO:0007669"/>
    <property type="project" value="InterPro"/>
</dbReference>
<dbReference type="InterPro" id="IPR000639">
    <property type="entry name" value="Epox_hydrolase-like"/>
</dbReference>
<sequence length="344" mass="38736">MFSQKSLFSLSRSFHARNKCVRFTHSATSHHQSNLINNSLRNLHYVSHKVALSPNTTIHYLEYPKVGSANATQKKSSHQATKTLVNIHGSYQTAFTFDDLVTSMDDLRPMHPLRVISVDLRGHGDSSWSQHGTYTLQVLREDIAKLMDKLDVENYYVLGEGLGSLVALDYASSKGFTSDLNGLITVEVPSSPKKLQIYDRLRYNASFSSFEQFVDFCLQLNPNTTERSVRKRLEMAIREDPASGTWQWKRDPRFNFDKDILQSEIEMLVEKIQGLASETKILVVRGENSDVSSPKATEKLLDTLNDGVEGYKASSVTLPSAGHILHGDNPRLLAQTVLKFMNLL</sequence>
<protein>
    <recommendedName>
        <fullName evidence="1">AB hydrolase-1 domain-containing protein</fullName>
    </recommendedName>
</protein>
<evidence type="ECO:0000259" key="1">
    <source>
        <dbReference type="Pfam" id="PF00561"/>
    </source>
</evidence>
<reference evidence="2" key="1">
    <citation type="submission" date="2021-01" db="EMBL/GenBank/DDBJ databases">
        <authorList>
            <person name="Corre E."/>
            <person name="Pelletier E."/>
            <person name="Niang G."/>
            <person name="Scheremetjew M."/>
            <person name="Finn R."/>
            <person name="Kale V."/>
            <person name="Holt S."/>
            <person name="Cochrane G."/>
            <person name="Meng A."/>
            <person name="Brown T."/>
            <person name="Cohen L."/>
        </authorList>
    </citation>
    <scope>NUCLEOTIDE SEQUENCE</scope>
    <source>
        <strain evidence="2">WS</strain>
    </source>
</reference>
<dbReference type="Gene3D" id="3.40.50.1820">
    <property type="entry name" value="alpha/beta hydrolase"/>
    <property type="match status" value="1"/>
</dbReference>
<evidence type="ECO:0000313" key="2">
    <source>
        <dbReference type="EMBL" id="CAD9081139.1"/>
    </source>
</evidence>
<dbReference type="EMBL" id="HBGD01005290">
    <property type="protein sequence ID" value="CAD9081139.1"/>
    <property type="molecule type" value="Transcribed_RNA"/>
</dbReference>
<dbReference type="Pfam" id="PF00561">
    <property type="entry name" value="Abhydrolase_1"/>
    <property type="match status" value="1"/>
</dbReference>